<dbReference type="InterPro" id="IPR051940">
    <property type="entry name" value="Chitin_bind-dev_reg"/>
</dbReference>
<evidence type="ECO:0000256" key="3">
    <source>
        <dbReference type="ARBA" id="ARBA00022737"/>
    </source>
</evidence>
<dbReference type="Gene3D" id="2.170.140.10">
    <property type="entry name" value="Chitin binding domain"/>
    <property type="match status" value="2"/>
</dbReference>
<dbReference type="SMART" id="SM00494">
    <property type="entry name" value="ChtBD2"/>
    <property type="match status" value="2"/>
</dbReference>
<dbReference type="GO" id="GO:0005576">
    <property type="term" value="C:extracellular region"/>
    <property type="evidence" value="ECO:0007669"/>
    <property type="project" value="InterPro"/>
</dbReference>
<reference evidence="9" key="1">
    <citation type="submission" date="2013-09" db="EMBL/GenBank/DDBJ databases">
        <title>The Genome Sequence of Anopheles maculatus species B.</title>
        <authorList>
            <consortium name="The Broad Institute Genomics Platform"/>
            <person name="Neafsey D.E."/>
            <person name="Besansky N."/>
            <person name="Howell P."/>
            <person name="Walton C."/>
            <person name="Young S.K."/>
            <person name="Zeng Q."/>
            <person name="Gargeya S."/>
            <person name="Fitzgerald M."/>
            <person name="Haas B."/>
            <person name="Abouelleil A."/>
            <person name="Allen A.W."/>
            <person name="Alvarado L."/>
            <person name="Arachchi H.M."/>
            <person name="Berlin A.M."/>
            <person name="Chapman S.B."/>
            <person name="Gainer-Dewar J."/>
            <person name="Goldberg J."/>
            <person name="Griggs A."/>
            <person name="Gujja S."/>
            <person name="Hansen M."/>
            <person name="Howarth C."/>
            <person name="Imamovic A."/>
            <person name="Ireland A."/>
            <person name="Larimer J."/>
            <person name="McCowan C."/>
            <person name="Murphy C."/>
            <person name="Pearson M."/>
            <person name="Poon T.W."/>
            <person name="Priest M."/>
            <person name="Roberts A."/>
            <person name="Saif S."/>
            <person name="Shea T."/>
            <person name="Sisk P."/>
            <person name="Sykes S."/>
            <person name="Wortman J."/>
            <person name="Nusbaum C."/>
            <person name="Birren B."/>
        </authorList>
    </citation>
    <scope>NUCLEOTIDE SEQUENCE [LARGE SCALE GENOMIC DNA]</scope>
    <source>
        <strain evidence="9">maculatus3</strain>
    </source>
</reference>
<evidence type="ECO:0000256" key="5">
    <source>
        <dbReference type="ARBA" id="ARBA00023180"/>
    </source>
</evidence>
<keyword evidence="5" id="KW-0325">Glycoprotein</keyword>
<keyword evidence="1" id="KW-0147">Chitin-binding</keyword>
<keyword evidence="2 6" id="KW-0732">Signal</keyword>
<accession>A0A182SUA1</accession>
<feature type="domain" description="Chitin-binding type-2" evidence="7">
    <location>
        <begin position="113"/>
        <end position="169"/>
    </location>
</feature>
<evidence type="ECO:0000313" key="8">
    <source>
        <dbReference type="EnsemblMetazoa" id="AMAM013554-PA"/>
    </source>
</evidence>
<keyword evidence="3" id="KW-0677">Repeat</keyword>
<proteinExistence type="predicted"/>
<dbReference type="EnsemblMetazoa" id="AMAM013554-RA">
    <property type="protein sequence ID" value="AMAM013554-PA"/>
    <property type="gene ID" value="AMAM013554"/>
</dbReference>
<dbReference type="GO" id="GO:0008061">
    <property type="term" value="F:chitin binding"/>
    <property type="evidence" value="ECO:0007669"/>
    <property type="project" value="UniProtKB-KW"/>
</dbReference>
<evidence type="ECO:0000256" key="6">
    <source>
        <dbReference type="SAM" id="SignalP"/>
    </source>
</evidence>
<dbReference type="PANTHER" id="PTHR23301:SF0">
    <property type="entry name" value="CHITIN-BINDING TYPE-2 DOMAIN-CONTAINING PROTEIN-RELATED"/>
    <property type="match status" value="1"/>
</dbReference>
<evidence type="ECO:0000256" key="4">
    <source>
        <dbReference type="ARBA" id="ARBA00023157"/>
    </source>
</evidence>
<evidence type="ECO:0000259" key="7">
    <source>
        <dbReference type="PROSITE" id="PS50940"/>
    </source>
</evidence>
<dbReference type="PANTHER" id="PTHR23301">
    <property type="entry name" value="CHITIN BINDING PERITROPHIN-A"/>
    <property type="match status" value="1"/>
</dbReference>
<evidence type="ECO:0000313" key="9">
    <source>
        <dbReference type="Proteomes" id="UP000075901"/>
    </source>
</evidence>
<dbReference type="Proteomes" id="UP000075901">
    <property type="component" value="Unassembled WGS sequence"/>
</dbReference>
<dbReference type="InterPro" id="IPR002557">
    <property type="entry name" value="Chitin-bd_dom"/>
</dbReference>
<name>A0A182SUA1_9DIPT</name>
<dbReference type="VEuPathDB" id="VectorBase:AMAM013554"/>
<evidence type="ECO:0000256" key="1">
    <source>
        <dbReference type="ARBA" id="ARBA00022669"/>
    </source>
</evidence>
<keyword evidence="9" id="KW-1185">Reference proteome</keyword>
<dbReference type="PROSITE" id="PS50940">
    <property type="entry name" value="CHIT_BIND_II"/>
    <property type="match status" value="2"/>
</dbReference>
<protein>
    <recommendedName>
        <fullName evidence="7">Chitin-binding type-2 domain-containing protein</fullName>
    </recommendedName>
</protein>
<dbReference type="SUPFAM" id="SSF57625">
    <property type="entry name" value="Invertebrate chitin-binding proteins"/>
    <property type="match status" value="2"/>
</dbReference>
<feature type="chain" id="PRO_5008136117" description="Chitin-binding type-2 domain-containing protein" evidence="6">
    <location>
        <begin position="19"/>
        <end position="194"/>
    </location>
</feature>
<dbReference type="AlphaFoldDB" id="A0A182SUA1"/>
<dbReference type="Pfam" id="PF01607">
    <property type="entry name" value="CBM_14"/>
    <property type="match status" value="2"/>
</dbReference>
<sequence>MYSLAATLFVGILSVTQAFDQECVGKRNGATFADEYSCSRYRICLGGYLSHGECATGLYWDNFRRLCLPAMLVSCTAKLPTTVQTTPYETTTSDEIILDENHPGVPDDFDTEEYHCPTEGVLSIPHRRSCSQYVLCFDGIAVLQRCAPGLYFNAAQSQCTLPSLANCDLQEHVCPEKDDPLKLVFVADRFDCSK</sequence>
<feature type="domain" description="Chitin-binding type-2" evidence="7">
    <location>
        <begin position="20"/>
        <end position="77"/>
    </location>
</feature>
<evidence type="ECO:0000256" key="2">
    <source>
        <dbReference type="ARBA" id="ARBA00022729"/>
    </source>
</evidence>
<feature type="signal peptide" evidence="6">
    <location>
        <begin position="1"/>
        <end position="18"/>
    </location>
</feature>
<keyword evidence="4" id="KW-1015">Disulfide bond</keyword>
<reference evidence="8" key="2">
    <citation type="submission" date="2020-05" db="UniProtKB">
        <authorList>
            <consortium name="EnsemblMetazoa"/>
        </authorList>
    </citation>
    <scope>IDENTIFICATION</scope>
    <source>
        <strain evidence="8">maculatus3</strain>
    </source>
</reference>
<organism evidence="8 9">
    <name type="scientific">Anopheles maculatus</name>
    <dbReference type="NCBI Taxonomy" id="74869"/>
    <lineage>
        <taxon>Eukaryota</taxon>
        <taxon>Metazoa</taxon>
        <taxon>Ecdysozoa</taxon>
        <taxon>Arthropoda</taxon>
        <taxon>Hexapoda</taxon>
        <taxon>Insecta</taxon>
        <taxon>Pterygota</taxon>
        <taxon>Neoptera</taxon>
        <taxon>Endopterygota</taxon>
        <taxon>Diptera</taxon>
        <taxon>Nematocera</taxon>
        <taxon>Culicoidea</taxon>
        <taxon>Culicidae</taxon>
        <taxon>Anophelinae</taxon>
        <taxon>Anopheles</taxon>
        <taxon>Anopheles maculatus group</taxon>
    </lineage>
</organism>
<dbReference type="InterPro" id="IPR036508">
    <property type="entry name" value="Chitin-bd_dom_sf"/>
</dbReference>